<dbReference type="OrthoDB" id="5705783at2"/>
<comment type="caution">
    <text evidence="1">The sequence shown here is derived from an EMBL/GenBank/DDBJ whole genome shotgun (WGS) entry which is preliminary data.</text>
</comment>
<dbReference type="Gene3D" id="3.30.420.10">
    <property type="entry name" value="Ribonuclease H-like superfamily/Ribonuclease H"/>
    <property type="match status" value="1"/>
</dbReference>
<accession>A0A3S2TPG6</accession>
<evidence type="ECO:0008006" key="3">
    <source>
        <dbReference type="Google" id="ProtNLM"/>
    </source>
</evidence>
<gene>
    <name evidence="1" type="ORF">ENE75_03345</name>
</gene>
<organism evidence="1 2">
    <name type="scientific">Rubrivivax albus</name>
    <dbReference type="NCBI Taxonomy" id="2499835"/>
    <lineage>
        <taxon>Bacteria</taxon>
        <taxon>Pseudomonadati</taxon>
        <taxon>Pseudomonadota</taxon>
        <taxon>Betaproteobacteria</taxon>
        <taxon>Burkholderiales</taxon>
        <taxon>Sphaerotilaceae</taxon>
        <taxon>Rubrivivax</taxon>
    </lineage>
</organism>
<keyword evidence="2" id="KW-1185">Reference proteome</keyword>
<evidence type="ECO:0000313" key="1">
    <source>
        <dbReference type="EMBL" id="RVT53927.1"/>
    </source>
</evidence>
<reference evidence="1 2" key="1">
    <citation type="submission" date="2019-01" db="EMBL/GenBank/DDBJ databases">
        <authorList>
            <person name="Chen W.-M."/>
        </authorList>
    </citation>
    <scope>NUCLEOTIDE SEQUENCE [LARGE SCALE GENOMIC DNA]</scope>
    <source>
        <strain evidence="1 2">ICH-3</strain>
    </source>
</reference>
<dbReference type="AlphaFoldDB" id="A0A3S2TPG6"/>
<dbReference type="SUPFAM" id="SSF53098">
    <property type="entry name" value="Ribonuclease H-like"/>
    <property type="match status" value="1"/>
</dbReference>
<dbReference type="GO" id="GO:0003676">
    <property type="term" value="F:nucleic acid binding"/>
    <property type="evidence" value="ECO:0007669"/>
    <property type="project" value="InterPro"/>
</dbReference>
<dbReference type="InterPro" id="IPR036397">
    <property type="entry name" value="RNaseH_sf"/>
</dbReference>
<protein>
    <recommendedName>
        <fullName evidence="3">Exonuclease domain-containing protein</fullName>
    </recommendedName>
</protein>
<evidence type="ECO:0000313" key="2">
    <source>
        <dbReference type="Proteomes" id="UP000288178"/>
    </source>
</evidence>
<dbReference type="InterPro" id="IPR012337">
    <property type="entry name" value="RNaseH-like_sf"/>
</dbReference>
<proteinExistence type="predicted"/>
<dbReference type="EMBL" id="SACT01000001">
    <property type="protein sequence ID" value="RVT53927.1"/>
    <property type="molecule type" value="Genomic_DNA"/>
</dbReference>
<name>A0A3S2TPG6_9BURK</name>
<dbReference type="Proteomes" id="UP000288178">
    <property type="component" value="Unassembled WGS sequence"/>
</dbReference>
<sequence>MRPMHCTLDIEASGFGRHGYPIEIGYVRDDGRSWCTLIRPHADWTHWDPTAERLHGITRDALLQHGRTPAMVCRQLNEGLGGRTVYCDGWAHDYPWLARLYDAADMLPSFRLESVQQLLDDQARPRLDPALQRLRATLGRHRASADARVLQQALVQTLGG</sequence>